<dbReference type="Gene3D" id="1.10.30.10">
    <property type="entry name" value="High mobility group box domain"/>
    <property type="match status" value="1"/>
</dbReference>
<sequence>MSQTNEPKSEAQQSTSASESKIHRSLISRPLAPFRLFAKENSDIKDTKFLSKLWHEIDAFEKEKFNDLHKKQKEVYKNIIDLTSQKEALIKQLEEVEAKLSKANESYIQNPKQAAQKTKRSRTTPFNCYYKSQILSLKEKKPELKYRERAKELRAAWKEMGEEERKPYIELAKEARKVTSN</sequence>
<gene>
    <name evidence="6" type="ORF">BSTOLATCC_MIC35162</name>
</gene>
<dbReference type="Proteomes" id="UP001162131">
    <property type="component" value="Unassembled WGS sequence"/>
</dbReference>
<evidence type="ECO:0000256" key="4">
    <source>
        <dbReference type="SAM" id="MobiDB-lite"/>
    </source>
</evidence>
<feature type="compositionally biased region" description="Low complexity" evidence="4">
    <location>
        <begin position="10"/>
        <end position="19"/>
    </location>
</feature>
<feature type="coiled-coil region" evidence="3">
    <location>
        <begin position="79"/>
        <end position="110"/>
    </location>
</feature>
<dbReference type="AlphaFoldDB" id="A0AAU9JEQ8"/>
<evidence type="ECO:0000313" key="6">
    <source>
        <dbReference type="EMBL" id="CAG9324141.1"/>
    </source>
</evidence>
<comment type="caution">
    <text evidence="6">The sequence shown here is derived from an EMBL/GenBank/DDBJ whole genome shotgun (WGS) entry which is preliminary data.</text>
</comment>
<organism evidence="6 7">
    <name type="scientific">Blepharisma stoltei</name>
    <dbReference type="NCBI Taxonomy" id="1481888"/>
    <lineage>
        <taxon>Eukaryota</taxon>
        <taxon>Sar</taxon>
        <taxon>Alveolata</taxon>
        <taxon>Ciliophora</taxon>
        <taxon>Postciliodesmatophora</taxon>
        <taxon>Heterotrichea</taxon>
        <taxon>Heterotrichida</taxon>
        <taxon>Blepharismidae</taxon>
        <taxon>Blepharisma</taxon>
    </lineage>
</organism>
<dbReference type="InterPro" id="IPR036910">
    <property type="entry name" value="HMG_box_dom_sf"/>
</dbReference>
<dbReference type="SMART" id="SM00398">
    <property type="entry name" value="HMG"/>
    <property type="match status" value="2"/>
</dbReference>
<keyword evidence="3" id="KW-0175">Coiled coil</keyword>
<dbReference type="InterPro" id="IPR050342">
    <property type="entry name" value="HMGB"/>
</dbReference>
<evidence type="ECO:0000313" key="7">
    <source>
        <dbReference type="Proteomes" id="UP001162131"/>
    </source>
</evidence>
<evidence type="ECO:0000256" key="1">
    <source>
        <dbReference type="ARBA" id="ARBA00023125"/>
    </source>
</evidence>
<dbReference type="PROSITE" id="PS50118">
    <property type="entry name" value="HMG_BOX_2"/>
    <property type="match status" value="1"/>
</dbReference>
<keyword evidence="1 2" id="KW-0238">DNA-binding</keyword>
<accession>A0AAU9JEQ8</accession>
<feature type="domain" description="HMG box" evidence="5">
    <location>
        <begin position="119"/>
        <end position="181"/>
    </location>
</feature>
<dbReference type="Pfam" id="PF00505">
    <property type="entry name" value="HMG_box"/>
    <property type="match status" value="1"/>
</dbReference>
<keyword evidence="7" id="KW-1185">Reference proteome</keyword>
<dbReference type="EMBL" id="CAJZBQ010000035">
    <property type="protein sequence ID" value="CAG9324141.1"/>
    <property type="molecule type" value="Genomic_DNA"/>
</dbReference>
<feature type="region of interest" description="Disordered" evidence="4">
    <location>
        <begin position="1"/>
        <end position="24"/>
    </location>
</feature>
<dbReference type="PANTHER" id="PTHR48112">
    <property type="entry name" value="HIGH MOBILITY GROUP PROTEIN DSP1"/>
    <property type="match status" value="1"/>
</dbReference>
<dbReference type="SUPFAM" id="SSF47095">
    <property type="entry name" value="HMG-box"/>
    <property type="match status" value="2"/>
</dbReference>
<evidence type="ECO:0000256" key="2">
    <source>
        <dbReference type="PROSITE-ProRule" id="PRU00267"/>
    </source>
</evidence>
<dbReference type="GO" id="GO:0003677">
    <property type="term" value="F:DNA binding"/>
    <property type="evidence" value="ECO:0007669"/>
    <property type="project" value="UniProtKB-UniRule"/>
</dbReference>
<keyword evidence="2" id="KW-0539">Nucleus</keyword>
<proteinExistence type="predicted"/>
<name>A0AAU9JEQ8_9CILI</name>
<evidence type="ECO:0000256" key="3">
    <source>
        <dbReference type="SAM" id="Coils"/>
    </source>
</evidence>
<dbReference type="InterPro" id="IPR009071">
    <property type="entry name" value="HMG_box_dom"/>
</dbReference>
<dbReference type="GO" id="GO:0005634">
    <property type="term" value="C:nucleus"/>
    <property type="evidence" value="ECO:0007669"/>
    <property type="project" value="UniProtKB-UniRule"/>
</dbReference>
<evidence type="ECO:0000259" key="5">
    <source>
        <dbReference type="PROSITE" id="PS50118"/>
    </source>
</evidence>
<feature type="DNA-binding region" description="HMG box" evidence="2">
    <location>
        <begin position="119"/>
        <end position="181"/>
    </location>
</feature>
<reference evidence="6" key="1">
    <citation type="submission" date="2021-09" db="EMBL/GenBank/DDBJ databases">
        <authorList>
            <consortium name="AG Swart"/>
            <person name="Singh M."/>
            <person name="Singh A."/>
            <person name="Seah K."/>
            <person name="Emmerich C."/>
        </authorList>
    </citation>
    <scope>NUCLEOTIDE SEQUENCE</scope>
    <source>
        <strain evidence="6">ATCC30299</strain>
    </source>
</reference>
<protein>
    <recommendedName>
        <fullName evidence="5">HMG box domain-containing protein</fullName>
    </recommendedName>
</protein>
<dbReference type="CDD" id="cd00084">
    <property type="entry name" value="HMG-box_SF"/>
    <property type="match status" value="1"/>
</dbReference>